<evidence type="ECO:0000313" key="3">
    <source>
        <dbReference type="EMBL" id="OGY81677.1"/>
    </source>
</evidence>
<dbReference type="Gene3D" id="3.90.550.10">
    <property type="entry name" value="Spore Coat Polysaccharide Biosynthesis Protein SpsA, Chain A"/>
    <property type="match status" value="1"/>
</dbReference>
<dbReference type="SUPFAM" id="SSF53448">
    <property type="entry name" value="Nucleotide-diphospho-sugar transferases"/>
    <property type="match status" value="1"/>
</dbReference>
<feature type="transmembrane region" description="Helical" evidence="1">
    <location>
        <begin position="420"/>
        <end position="440"/>
    </location>
</feature>
<keyword evidence="1" id="KW-0472">Membrane</keyword>
<dbReference type="Pfam" id="PF13632">
    <property type="entry name" value="Glyco_trans_2_3"/>
    <property type="match status" value="1"/>
</dbReference>
<dbReference type="PANTHER" id="PTHR36851">
    <property type="entry name" value="UNNAMED PRODUCT"/>
    <property type="match status" value="1"/>
</dbReference>
<evidence type="ECO:0000259" key="2">
    <source>
        <dbReference type="Pfam" id="PF13632"/>
    </source>
</evidence>
<dbReference type="Proteomes" id="UP000176952">
    <property type="component" value="Unassembled WGS sequence"/>
</dbReference>
<dbReference type="InterPro" id="IPR001173">
    <property type="entry name" value="Glyco_trans_2-like"/>
</dbReference>
<comment type="caution">
    <text evidence="3">The sequence shown here is derived from an EMBL/GenBank/DDBJ whole genome shotgun (WGS) entry which is preliminary data.</text>
</comment>
<gene>
    <name evidence="3" type="ORF">A3F54_01280</name>
</gene>
<keyword evidence="1" id="KW-1133">Transmembrane helix</keyword>
<dbReference type="InterPro" id="IPR029044">
    <property type="entry name" value="Nucleotide-diphossugar_trans"/>
</dbReference>
<accession>A0A1G2B0D2</accession>
<feature type="domain" description="Glycosyltransferase 2-like" evidence="2">
    <location>
        <begin position="199"/>
        <end position="435"/>
    </location>
</feature>
<organism evidence="3 4">
    <name type="scientific">Candidatus Kerfeldbacteria bacterium RIFCSPHIGHO2_12_FULL_48_17</name>
    <dbReference type="NCBI Taxonomy" id="1798542"/>
    <lineage>
        <taxon>Bacteria</taxon>
        <taxon>Candidatus Kerfeldiibacteriota</taxon>
    </lineage>
</organism>
<feature type="transmembrane region" description="Helical" evidence="1">
    <location>
        <begin position="380"/>
        <end position="400"/>
    </location>
</feature>
<feature type="transmembrane region" description="Helical" evidence="1">
    <location>
        <begin position="12"/>
        <end position="33"/>
    </location>
</feature>
<keyword evidence="1" id="KW-0812">Transmembrane</keyword>
<evidence type="ECO:0000313" key="4">
    <source>
        <dbReference type="Proteomes" id="UP000176952"/>
    </source>
</evidence>
<evidence type="ECO:0000256" key="1">
    <source>
        <dbReference type="SAM" id="Phobius"/>
    </source>
</evidence>
<dbReference type="EMBL" id="MHKD01000042">
    <property type="protein sequence ID" value="OGY81677.1"/>
    <property type="molecule type" value="Genomic_DNA"/>
</dbReference>
<proteinExistence type="predicted"/>
<sequence>MTTLPKSDFRKYRVLEMLPGILVWATLILSTLLSFIRPLWVIIFIILFDLYWLLKVFYLSTFLIISYRRLKATVKKDWFTIVKKHPGFTDIVHLVIFPTYGENFTIIDSTFQRLLQSNFPLEKCIIVVATEAADRREGEPTAKKIQKKYEKHFKKFIITKHVLDKKTEIQSKGSNIAHAGQEAKKYIDAQKIPYENIVVSVFDIDTQVHREYLSYLSHTYLNHPNPTRSSYQPVPVFHNNIWDAPAIVRVASYGTTFWLMGEQIRPEKLFTFSSHSMSFQALVDVGFWSKDVVSEDSRIFIQCLLEYDGDYTLTPLYIPVSMDSVLSKTRIGTLAALYKQQRRWAWGCENIPFMLWNFTKNKTMPFRQKFRYVFTQIEGMHSWATAALIITVIGRLPLWFAGETIQTSVLFQNTPQLLNWMMNFALIGLILSVIFSTALLPPIPKKHAKMKYITIILQWVLLPVSLIIFGAIPAIEAQTRLLIGKYLGFTVTEKTRKE</sequence>
<feature type="transmembrane region" description="Helical" evidence="1">
    <location>
        <begin position="39"/>
        <end position="65"/>
    </location>
</feature>
<name>A0A1G2B0D2_9BACT</name>
<dbReference type="PANTHER" id="PTHR36851:SF1">
    <property type="entry name" value="GLYCO_TRANS_2-LIKE DOMAIN-CONTAINING PROTEIN"/>
    <property type="match status" value="1"/>
</dbReference>
<dbReference type="AlphaFoldDB" id="A0A1G2B0D2"/>
<reference evidence="3 4" key="1">
    <citation type="journal article" date="2016" name="Nat. Commun.">
        <title>Thousands of microbial genomes shed light on interconnected biogeochemical processes in an aquifer system.</title>
        <authorList>
            <person name="Anantharaman K."/>
            <person name="Brown C.T."/>
            <person name="Hug L.A."/>
            <person name="Sharon I."/>
            <person name="Castelle C.J."/>
            <person name="Probst A.J."/>
            <person name="Thomas B.C."/>
            <person name="Singh A."/>
            <person name="Wilkins M.J."/>
            <person name="Karaoz U."/>
            <person name="Brodie E.L."/>
            <person name="Williams K.H."/>
            <person name="Hubbard S.S."/>
            <person name="Banfield J.F."/>
        </authorList>
    </citation>
    <scope>NUCLEOTIDE SEQUENCE [LARGE SCALE GENOMIC DNA]</scope>
</reference>
<feature type="transmembrane region" description="Helical" evidence="1">
    <location>
        <begin position="452"/>
        <end position="475"/>
    </location>
</feature>
<dbReference type="STRING" id="1798542.A3F54_01280"/>
<protein>
    <recommendedName>
        <fullName evidence="2">Glycosyltransferase 2-like domain-containing protein</fullName>
    </recommendedName>
</protein>